<dbReference type="EMBL" id="LKAJ01000005">
    <property type="protein sequence ID" value="KRG21346.1"/>
    <property type="molecule type" value="Genomic_DNA"/>
</dbReference>
<reference evidence="3" key="3">
    <citation type="submission" date="2021-06" db="EMBL/GenBank/DDBJ databases">
        <title>Genomic Description and Analysis of Intracellular Bacteria, Candidatus Berkiella cookevillensis and Candidatus Berkiella aquae.</title>
        <authorList>
            <person name="Kidane D.T."/>
            <person name="Mehari Y.T."/>
            <person name="Rice F.C."/>
            <person name="Arivett B.A."/>
            <person name="Farone A.L."/>
            <person name="Berk S.G."/>
            <person name="Farone M.B."/>
        </authorList>
    </citation>
    <scope>NUCLEOTIDE SEQUENCE</scope>
    <source>
        <strain evidence="3">HT99</strain>
    </source>
</reference>
<dbReference type="EMBL" id="LKAJ02000001">
    <property type="protein sequence ID" value="MCS5710914.1"/>
    <property type="molecule type" value="Genomic_DNA"/>
</dbReference>
<dbReference type="AlphaFoldDB" id="A0A0Q9YUF5"/>
<evidence type="ECO:0000313" key="2">
    <source>
        <dbReference type="EMBL" id="KRG21346.1"/>
    </source>
</evidence>
<reference evidence="2" key="1">
    <citation type="submission" date="2015-09" db="EMBL/GenBank/DDBJ databases">
        <title>Draft Genome Sequences of Two Novel Amoeba-resistant Intranuclear Bacteria, Candidatus Berkiella cookevillensis and Candidatus Berkiella aquae.</title>
        <authorList>
            <person name="Mehari Y.T."/>
            <person name="Arivett B.A."/>
            <person name="Farone A.L."/>
            <person name="Gunderson J.H."/>
            <person name="Farone M.B."/>
        </authorList>
    </citation>
    <scope>NUCLEOTIDE SEQUENCE [LARGE SCALE GENOMIC DNA]</scope>
    <source>
        <strain evidence="2">HT99</strain>
    </source>
</reference>
<keyword evidence="4" id="KW-1185">Reference proteome</keyword>
<feature type="signal peptide" evidence="1">
    <location>
        <begin position="1"/>
        <end position="18"/>
    </location>
</feature>
<evidence type="ECO:0000256" key="1">
    <source>
        <dbReference type="SAM" id="SignalP"/>
    </source>
</evidence>
<evidence type="ECO:0008006" key="5">
    <source>
        <dbReference type="Google" id="ProtNLM"/>
    </source>
</evidence>
<protein>
    <recommendedName>
        <fullName evidence="5">YHYH domain-containing protein</fullName>
    </recommendedName>
</protein>
<sequence>MKAFILAILMIFSTAVFAKPYHYDDGHHYKHHHHHHHKSGIYFYGPGTYYGKTPGYRYYRDGTVKRCWRHHGHKHCRYYRRY</sequence>
<reference evidence="3" key="2">
    <citation type="journal article" date="2016" name="Genome Announc.">
        <title>Draft Genome Sequences of Two Novel Amoeba-Resistant Intranuclear Bacteria, 'Candidatus Berkiella cookevillensis' and 'Candidatus Berkiella aquae'.</title>
        <authorList>
            <person name="Mehari Y.T."/>
            <person name="Arivett B.A."/>
            <person name="Farone A.L."/>
            <person name="Gunderson J.H."/>
            <person name="Farone M.B."/>
        </authorList>
    </citation>
    <scope>NUCLEOTIDE SEQUENCE</scope>
    <source>
        <strain evidence="3">HT99</strain>
    </source>
</reference>
<gene>
    <name evidence="3" type="ORF">HT99x_005690</name>
    <name evidence="2" type="ORF">HT99x_01522</name>
</gene>
<dbReference type="Proteomes" id="UP000051497">
    <property type="component" value="Unassembled WGS sequence"/>
</dbReference>
<evidence type="ECO:0000313" key="4">
    <source>
        <dbReference type="Proteomes" id="UP000051497"/>
    </source>
</evidence>
<feature type="chain" id="PRO_5043129852" description="YHYH domain-containing protein" evidence="1">
    <location>
        <begin position="19"/>
        <end position="82"/>
    </location>
</feature>
<organism evidence="2">
    <name type="scientific">Candidatus Berkiella aquae</name>
    <dbReference type="NCBI Taxonomy" id="295108"/>
    <lineage>
        <taxon>Bacteria</taxon>
        <taxon>Pseudomonadati</taxon>
        <taxon>Pseudomonadota</taxon>
        <taxon>Gammaproteobacteria</taxon>
        <taxon>Candidatus Berkiellales</taxon>
        <taxon>Candidatus Berkiellaceae</taxon>
        <taxon>Candidatus Berkiella</taxon>
    </lineage>
</organism>
<name>A0A0Q9YUF5_9GAMM</name>
<proteinExistence type="predicted"/>
<comment type="caution">
    <text evidence="2">The sequence shown here is derived from an EMBL/GenBank/DDBJ whole genome shotgun (WGS) entry which is preliminary data.</text>
</comment>
<dbReference type="RefSeq" id="WP_075066150.1">
    <property type="nucleotide sequence ID" value="NZ_LKAJ02000001.1"/>
</dbReference>
<keyword evidence="1" id="KW-0732">Signal</keyword>
<accession>A0A0Q9YUF5</accession>
<evidence type="ECO:0000313" key="3">
    <source>
        <dbReference type="EMBL" id="MCS5710914.1"/>
    </source>
</evidence>